<dbReference type="Proteomes" id="UP000255523">
    <property type="component" value="Unassembled WGS sequence"/>
</dbReference>
<dbReference type="InterPro" id="IPR001228">
    <property type="entry name" value="IspD"/>
</dbReference>
<protein>
    <submittedName>
        <fullName evidence="4">Nucleotidyltransferase</fullName>
        <ecNumber evidence="4">2.7.7.60</ecNumber>
    </submittedName>
</protein>
<evidence type="ECO:0000256" key="1">
    <source>
        <dbReference type="ARBA" id="ARBA00022679"/>
    </source>
</evidence>
<accession>A0A380LQM6</accession>
<dbReference type="PANTHER" id="PTHR32125:SF4">
    <property type="entry name" value="2-C-METHYL-D-ERYTHRITOL 4-PHOSPHATE CYTIDYLYLTRANSFERASE, CHLOROPLASTIC"/>
    <property type="match status" value="1"/>
</dbReference>
<keyword evidence="5" id="KW-1185">Reference proteome</keyword>
<organism evidence="4 5">
    <name type="scientific">Faecalicoccus pleomorphus</name>
    <dbReference type="NCBI Taxonomy" id="1323"/>
    <lineage>
        <taxon>Bacteria</taxon>
        <taxon>Bacillati</taxon>
        <taxon>Bacillota</taxon>
        <taxon>Erysipelotrichia</taxon>
        <taxon>Erysipelotrichales</taxon>
        <taxon>Erysipelotrichaceae</taxon>
        <taxon>Faecalicoccus</taxon>
    </lineage>
</organism>
<dbReference type="InterPro" id="IPR050088">
    <property type="entry name" value="IspD/TarI_cytidylyltransf_bact"/>
</dbReference>
<evidence type="ECO:0000313" key="5">
    <source>
        <dbReference type="Proteomes" id="UP000255523"/>
    </source>
</evidence>
<gene>
    <name evidence="4" type="primary">ispD</name>
    <name evidence="4" type="ORF">NCTC11087_01819</name>
</gene>
<dbReference type="EC" id="2.7.7.60" evidence="4"/>
<dbReference type="GO" id="GO:0050518">
    <property type="term" value="F:2-C-methyl-D-erythritol 4-phosphate cytidylyltransferase activity"/>
    <property type="evidence" value="ECO:0007669"/>
    <property type="project" value="UniProtKB-EC"/>
</dbReference>
<name>A0A380LQM6_9FIRM</name>
<dbReference type="AlphaFoldDB" id="A0A380LQM6"/>
<sequence length="212" mass="23990">MKYSVCLLAAGQGVRTKLPYNKVLYKMDGKSILDYSLDLFLSDPDCAQIILTCSLQDRDAMQSYKKNSRIELVLGGNTRQESVYNALQAVKYPVVFIHDAARPYLKREQVEELKKTMETEDACVLMVPSIDTVKIVENGYVVSTLDRNILYNAQTPQCFKTDLIRQCHDAANKEQKIATDDTQLVEWYSKTRVKVVIGDPANIKVTVPSDLK</sequence>
<dbReference type="GeneID" id="77462760"/>
<dbReference type="Gene3D" id="3.90.550.10">
    <property type="entry name" value="Spore Coat Polysaccharide Biosynthesis Protein SpsA, Chain A"/>
    <property type="match status" value="1"/>
</dbReference>
<dbReference type="NCBIfam" id="TIGR00453">
    <property type="entry name" value="ispD"/>
    <property type="match status" value="1"/>
</dbReference>
<dbReference type="FunFam" id="3.90.550.10:FF:000003">
    <property type="entry name" value="2-C-methyl-D-erythritol 4-phosphate cytidylyltransferase"/>
    <property type="match status" value="1"/>
</dbReference>
<evidence type="ECO:0000256" key="2">
    <source>
        <dbReference type="ARBA" id="ARBA00022695"/>
    </source>
</evidence>
<keyword evidence="3" id="KW-0414">Isoprene biosynthesis</keyword>
<dbReference type="PANTHER" id="PTHR32125">
    <property type="entry name" value="2-C-METHYL-D-ERYTHRITOL 4-PHOSPHATE CYTIDYLYLTRANSFERASE, CHLOROPLASTIC"/>
    <property type="match status" value="1"/>
</dbReference>
<evidence type="ECO:0000256" key="3">
    <source>
        <dbReference type="ARBA" id="ARBA00023229"/>
    </source>
</evidence>
<dbReference type="SUPFAM" id="SSF53448">
    <property type="entry name" value="Nucleotide-diphospho-sugar transferases"/>
    <property type="match status" value="1"/>
</dbReference>
<keyword evidence="2 4" id="KW-0548">Nucleotidyltransferase</keyword>
<dbReference type="InterPro" id="IPR034683">
    <property type="entry name" value="IspD/TarI"/>
</dbReference>
<proteinExistence type="predicted"/>
<evidence type="ECO:0000313" key="4">
    <source>
        <dbReference type="EMBL" id="SUO04890.1"/>
    </source>
</evidence>
<dbReference type="InterPro" id="IPR029044">
    <property type="entry name" value="Nucleotide-diphossugar_trans"/>
</dbReference>
<dbReference type="OrthoDB" id="9806837at2"/>
<dbReference type="RefSeq" id="WP_022790723.1">
    <property type="nucleotide sequence ID" value="NZ_JACJJX010000007.1"/>
</dbReference>
<reference evidence="4 5" key="1">
    <citation type="submission" date="2018-06" db="EMBL/GenBank/DDBJ databases">
        <authorList>
            <consortium name="Pathogen Informatics"/>
            <person name="Doyle S."/>
        </authorList>
    </citation>
    <scope>NUCLEOTIDE SEQUENCE [LARGE SCALE GENOMIC DNA]</scope>
    <source>
        <strain evidence="4 5">NCTC11087</strain>
    </source>
</reference>
<dbReference type="Pfam" id="PF01128">
    <property type="entry name" value="IspD"/>
    <property type="match status" value="1"/>
</dbReference>
<keyword evidence="1 4" id="KW-0808">Transferase</keyword>
<dbReference type="GO" id="GO:0008299">
    <property type="term" value="P:isoprenoid biosynthetic process"/>
    <property type="evidence" value="ECO:0007669"/>
    <property type="project" value="UniProtKB-KW"/>
</dbReference>
<dbReference type="EMBL" id="UHFX01000003">
    <property type="protein sequence ID" value="SUO04890.1"/>
    <property type="molecule type" value="Genomic_DNA"/>
</dbReference>
<dbReference type="CDD" id="cd02516">
    <property type="entry name" value="CDP-ME_synthetase"/>
    <property type="match status" value="1"/>
</dbReference>